<keyword evidence="3" id="KW-1185">Reference proteome</keyword>
<feature type="region of interest" description="Disordered" evidence="1">
    <location>
        <begin position="204"/>
        <end position="226"/>
    </location>
</feature>
<dbReference type="EMBL" id="JAGTJR010000069">
    <property type="protein sequence ID" value="KAH7018727.1"/>
    <property type="molecule type" value="Genomic_DNA"/>
</dbReference>
<feature type="compositionally biased region" description="Low complexity" evidence="1">
    <location>
        <begin position="135"/>
        <end position="146"/>
    </location>
</feature>
<organism evidence="2 3">
    <name type="scientific">Macrophomina phaseolina</name>
    <dbReference type="NCBI Taxonomy" id="35725"/>
    <lineage>
        <taxon>Eukaryota</taxon>
        <taxon>Fungi</taxon>
        <taxon>Dikarya</taxon>
        <taxon>Ascomycota</taxon>
        <taxon>Pezizomycotina</taxon>
        <taxon>Dothideomycetes</taxon>
        <taxon>Dothideomycetes incertae sedis</taxon>
        <taxon>Botryosphaeriales</taxon>
        <taxon>Botryosphaeriaceae</taxon>
        <taxon>Macrophomina</taxon>
    </lineage>
</organism>
<protein>
    <submittedName>
        <fullName evidence="2">Uncharacterized protein</fullName>
    </submittedName>
</protein>
<reference evidence="2 3" key="1">
    <citation type="journal article" date="2021" name="Nat. Commun.">
        <title>Genetic determinants of endophytism in the Arabidopsis root mycobiome.</title>
        <authorList>
            <person name="Mesny F."/>
            <person name="Miyauchi S."/>
            <person name="Thiergart T."/>
            <person name="Pickel B."/>
            <person name="Atanasova L."/>
            <person name="Karlsson M."/>
            <person name="Huettel B."/>
            <person name="Barry K.W."/>
            <person name="Haridas S."/>
            <person name="Chen C."/>
            <person name="Bauer D."/>
            <person name="Andreopoulos W."/>
            <person name="Pangilinan J."/>
            <person name="LaButti K."/>
            <person name="Riley R."/>
            <person name="Lipzen A."/>
            <person name="Clum A."/>
            <person name="Drula E."/>
            <person name="Henrissat B."/>
            <person name="Kohler A."/>
            <person name="Grigoriev I.V."/>
            <person name="Martin F.M."/>
            <person name="Hacquard S."/>
        </authorList>
    </citation>
    <scope>NUCLEOTIDE SEQUENCE [LARGE SCALE GENOMIC DNA]</scope>
    <source>
        <strain evidence="2 3">MPI-SDFR-AT-0080</strain>
    </source>
</reference>
<evidence type="ECO:0000313" key="2">
    <source>
        <dbReference type="EMBL" id="KAH7018727.1"/>
    </source>
</evidence>
<sequence length="303" mass="33126">MEDDISDLLPPSRGCRYRLHYLTADNQSSTDCEPASNGSPASEAVDRHEQFQREHLANMVREILEAAIEGDTEVERCAEHLSRRIPDIIRACQGSLYEMYRRHTTTLGENHSNNTIQVDGAVPDMTQPNDTAAESTSGGNSTSLLSPFATPPETENGMTSNEAREVNLLSSSGDVQRSDSGYASNALNLQAECNLKLDHVGQQPNSKSAHIAGDCQPQSSISQVDDPPDMVNISDSLQNVDMWGNFDDAPLDQSRTPEIPFSELVFNSLITDSCNPTMDPNLIFDENSELFPSDSIPAGNRPL</sequence>
<accession>A0ABQ8FRY0</accession>
<feature type="region of interest" description="Disordered" evidence="1">
    <location>
        <begin position="27"/>
        <end position="47"/>
    </location>
</feature>
<feature type="compositionally biased region" description="Polar residues" evidence="1">
    <location>
        <begin position="27"/>
        <end position="40"/>
    </location>
</feature>
<name>A0ABQ8FRY0_9PEZI</name>
<dbReference type="Proteomes" id="UP000774617">
    <property type="component" value="Unassembled WGS sequence"/>
</dbReference>
<gene>
    <name evidence="2" type="ORF">B0J12DRAFT_705512</name>
</gene>
<evidence type="ECO:0000313" key="3">
    <source>
        <dbReference type="Proteomes" id="UP000774617"/>
    </source>
</evidence>
<evidence type="ECO:0000256" key="1">
    <source>
        <dbReference type="SAM" id="MobiDB-lite"/>
    </source>
</evidence>
<proteinExistence type="predicted"/>
<comment type="caution">
    <text evidence="2">The sequence shown here is derived from an EMBL/GenBank/DDBJ whole genome shotgun (WGS) entry which is preliminary data.</text>
</comment>
<feature type="region of interest" description="Disordered" evidence="1">
    <location>
        <begin position="120"/>
        <end position="159"/>
    </location>
</feature>